<protein>
    <recommendedName>
        <fullName evidence="3">NFACT RNA-binding domain-containing protein</fullName>
    </recommendedName>
</protein>
<dbReference type="VEuPathDB" id="FungiDB:YALI0_E16687g"/>
<dbReference type="VEuPathDB" id="FungiDB:YALI1_E19883g"/>
<reference evidence="4 5" key="1">
    <citation type="submission" date="2018-07" db="EMBL/GenBank/DDBJ databases">
        <title>Draft Genome Assemblies for Five Robust Yarrowia lipolytica Strains Exhibiting High Lipid Production and Pentose Sugar Utilization and Sugar Alcohol Secretion from Undetoxified Lignocellulosic Biomass Hydrolysates.</title>
        <authorList>
            <consortium name="DOE Joint Genome Institute"/>
            <person name="Walker C."/>
            <person name="Ryu S."/>
            <person name="Na H."/>
            <person name="Zane M."/>
            <person name="LaButti K."/>
            <person name="Lipzen A."/>
            <person name="Haridas S."/>
            <person name="Barry K."/>
            <person name="Grigoriev I.V."/>
            <person name="Quarterman J."/>
            <person name="Slininger P."/>
            <person name="Dien B."/>
            <person name="Trinh C.T."/>
        </authorList>
    </citation>
    <scope>NUCLEOTIDE SEQUENCE [LARGE SCALE GENOMIC DNA]</scope>
    <source>
        <strain evidence="4 5">YB392</strain>
    </source>
</reference>
<name>A0A371CCK0_YARLL</name>
<comment type="similarity">
    <text evidence="1">Belongs to the CCDC25 family.</text>
</comment>
<dbReference type="AlphaFoldDB" id="A0A371CCK0"/>
<gene>
    <name evidence="4" type="ORF">B0I71DRAFT_9502</name>
</gene>
<evidence type="ECO:0000256" key="1">
    <source>
        <dbReference type="ARBA" id="ARBA00008998"/>
    </source>
</evidence>
<dbReference type="PANTHER" id="PTHR13049">
    <property type="entry name" value="DUF814-RELATED"/>
    <property type="match status" value="1"/>
</dbReference>
<dbReference type="OMA" id="YHDEKAV"/>
<dbReference type="InterPro" id="IPR039730">
    <property type="entry name" value="Jlp2/Ccd25"/>
</dbReference>
<evidence type="ECO:0000313" key="5">
    <source>
        <dbReference type="Proteomes" id="UP000256601"/>
    </source>
</evidence>
<evidence type="ECO:0000259" key="3">
    <source>
        <dbReference type="Pfam" id="PF05670"/>
    </source>
</evidence>
<proteinExistence type="inferred from homology"/>
<feature type="coiled-coil region" evidence="2">
    <location>
        <begin position="132"/>
        <end position="161"/>
    </location>
</feature>
<dbReference type="Proteomes" id="UP000256601">
    <property type="component" value="Unassembled WGS sequence"/>
</dbReference>
<keyword evidence="2" id="KW-0175">Coiled coil</keyword>
<sequence length="193" mass="22482">MTTNPDENLIKNGWLEDVWFHVDNLSSAHVYLRIPEGADWTFETLPAQVVQDCAQLTKANSIEGNKKDNVTVIYTPHSNLKKTKGMATGQVGFHKDTLVRKVHLKTRENGIINRLNKTKREEYPDLEKQKTIHESKTLKEAKEARMERERAEKALEEERAAERYRKKHAYDDFFSEENMQSSETTGNIEDDFW</sequence>
<organism evidence="4 5">
    <name type="scientific">Yarrowia lipolytica</name>
    <name type="common">Candida lipolytica</name>
    <dbReference type="NCBI Taxonomy" id="4952"/>
    <lineage>
        <taxon>Eukaryota</taxon>
        <taxon>Fungi</taxon>
        <taxon>Dikarya</taxon>
        <taxon>Ascomycota</taxon>
        <taxon>Saccharomycotina</taxon>
        <taxon>Dipodascomycetes</taxon>
        <taxon>Dipodascales</taxon>
        <taxon>Dipodascales incertae sedis</taxon>
        <taxon>Yarrowia</taxon>
    </lineage>
</organism>
<dbReference type="InterPro" id="IPR008532">
    <property type="entry name" value="NFACT_RNA-bd"/>
</dbReference>
<dbReference type="Pfam" id="PF05670">
    <property type="entry name" value="NFACT-R_1"/>
    <property type="match status" value="1"/>
</dbReference>
<accession>A0A371CCK0</accession>
<dbReference type="EMBL" id="KZ858957">
    <property type="protein sequence ID" value="RDW28005.1"/>
    <property type="molecule type" value="Genomic_DNA"/>
</dbReference>
<dbReference type="PANTHER" id="PTHR13049:SF2">
    <property type="entry name" value="COILED-COIL DOMAIN-CONTAINING PROTEIN 25"/>
    <property type="match status" value="1"/>
</dbReference>
<feature type="domain" description="NFACT RNA-binding" evidence="3">
    <location>
        <begin position="6"/>
        <end position="94"/>
    </location>
</feature>
<evidence type="ECO:0000313" key="4">
    <source>
        <dbReference type="EMBL" id="RDW28005.1"/>
    </source>
</evidence>
<evidence type="ECO:0000256" key="2">
    <source>
        <dbReference type="SAM" id="Coils"/>
    </source>
</evidence>